<evidence type="ECO:0000313" key="3">
    <source>
        <dbReference type="EMBL" id="PZD95001.1"/>
    </source>
</evidence>
<evidence type="ECO:0000256" key="2">
    <source>
        <dbReference type="SAM" id="Phobius"/>
    </source>
</evidence>
<gene>
    <name evidence="3" type="ORF">DNH61_15285</name>
</gene>
<name>A0A2W1LT29_9BACL</name>
<evidence type="ECO:0000256" key="1">
    <source>
        <dbReference type="SAM" id="Coils"/>
    </source>
</evidence>
<comment type="caution">
    <text evidence="3">The sequence shown here is derived from an EMBL/GenBank/DDBJ whole genome shotgun (WGS) entry which is preliminary data.</text>
</comment>
<keyword evidence="1" id="KW-0175">Coiled coil</keyword>
<protein>
    <submittedName>
        <fullName evidence="3">Uncharacterized protein</fullName>
    </submittedName>
</protein>
<reference evidence="3 4" key="1">
    <citation type="submission" date="2018-06" db="EMBL/GenBank/DDBJ databases">
        <title>Paenibacillus imtechensis sp. nov.</title>
        <authorList>
            <person name="Pinnaka A.K."/>
            <person name="Singh H."/>
            <person name="Kaur M."/>
        </authorList>
    </citation>
    <scope>NUCLEOTIDE SEQUENCE [LARGE SCALE GENOMIC DNA]</scope>
    <source>
        <strain evidence="3 4">SMB1</strain>
    </source>
</reference>
<dbReference type="Proteomes" id="UP000249522">
    <property type="component" value="Unassembled WGS sequence"/>
</dbReference>
<dbReference type="EMBL" id="QKRB01000046">
    <property type="protein sequence ID" value="PZD95001.1"/>
    <property type="molecule type" value="Genomic_DNA"/>
</dbReference>
<organism evidence="3 4">
    <name type="scientific">Paenibacillus sambharensis</name>
    <dbReference type="NCBI Taxonomy" id="1803190"/>
    <lineage>
        <taxon>Bacteria</taxon>
        <taxon>Bacillati</taxon>
        <taxon>Bacillota</taxon>
        <taxon>Bacilli</taxon>
        <taxon>Bacillales</taxon>
        <taxon>Paenibacillaceae</taxon>
        <taxon>Paenibacillus</taxon>
    </lineage>
</organism>
<keyword evidence="2" id="KW-0472">Membrane</keyword>
<accession>A0A2W1LT29</accession>
<keyword evidence="4" id="KW-1185">Reference proteome</keyword>
<keyword evidence="2" id="KW-0812">Transmembrane</keyword>
<proteinExistence type="predicted"/>
<evidence type="ECO:0000313" key="4">
    <source>
        <dbReference type="Proteomes" id="UP000249522"/>
    </source>
</evidence>
<feature type="coiled-coil region" evidence="1">
    <location>
        <begin position="61"/>
        <end position="127"/>
    </location>
</feature>
<feature type="transmembrane region" description="Helical" evidence="2">
    <location>
        <begin position="138"/>
        <end position="159"/>
    </location>
</feature>
<dbReference type="AlphaFoldDB" id="A0A2W1LT29"/>
<sequence length="176" mass="20022">MSSGPVLLARYKKGMITLTSRTVTASLFLTVCLFVLPFFTHPAKAGVMDRIKDIYNAPEKVEELESKYLETQAALEQQMKQAEQAADLYAKQQEELLRRNEEYRQRNEALSEQNAQLAGRLAAMEKSQAERASFTRKIAQSVLVFAGMGLLYLLSVRVWRYLVWRRQKQTGGGSIL</sequence>
<keyword evidence="2" id="KW-1133">Transmembrane helix</keyword>